<gene>
    <name evidence="2" type="ORF">GC096_30440</name>
</gene>
<protein>
    <recommendedName>
        <fullName evidence="1">DUF4428 domain-containing protein</fullName>
    </recommendedName>
</protein>
<evidence type="ECO:0000259" key="1">
    <source>
        <dbReference type="Pfam" id="PF14471"/>
    </source>
</evidence>
<name>A0ABX1XJ84_9BACL</name>
<dbReference type="Proteomes" id="UP000653578">
    <property type="component" value="Unassembled WGS sequence"/>
</dbReference>
<dbReference type="Pfam" id="PF14471">
    <property type="entry name" value="DUF4428"/>
    <property type="match status" value="1"/>
</dbReference>
<accession>A0ABX1XJ84</accession>
<evidence type="ECO:0000313" key="3">
    <source>
        <dbReference type="Proteomes" id="UP000653578"/>
    </source>
</evidence>
<sequence length="68" mass="7587">MDQQVGWSGRKYTIKRFFQNSVDSATKIARKKETPNCCICNREPGILGLEDGRNLCNSCAADMSDRAS</sequence>
<evidence type="ECO:0000313" key="2">
    <source>
        <dbReference type="EMBL" id="NOU68349.1"/>
    </source>
</evidence>
<reference evidence="2 3" key="1">
    <citation type="submission" date="2019-10" db="EMBL/GenBank/DDBJ databases">
        <title>Description of Paenibacillus humi sp. nov.</title>
        <authorList>
            <person name="Carlier A."/>
            <person name="Qi S."/>
        </authorList>
    </citation>
    <scope>NUCLEOTIDE SEQUENCE [LARGE SCALE GENOMIC DNA]</scope>
    <source>
        <strain evidence="2 3">LMG 31461</strain>
    </source>
</reference>
<comment type="caution">
    <text evidence="2">The sequence shown here is derived from an EMBL/GenBank/DDBJ whole genome shotgun (WGS) entry which is preliminary data.</text>
</comment>
<dbReference type="InterPro" id="IPR027872">
    <property type="entry name" value="DUF4428"/>
</dbReference>
<dbReference type="EMBL" id="WHNY01000075">
    <property type="protein sequence ID" value="NOU68349.1"/>
    <property type="molecule type" value="Genomic_DNA"/>
</dbReference>
<feature type="domain" description="DUF4428" evidence="1">
    <location>
        <begin position="36"/>
        <end position="65"/>
    </location>
</feature>
<proteinExistence type="predicted"/>
<organism evidence="2 3">
    <name type="scientific">Paenibacillus plantarum</name>
    <dbReference type="NCBI Taxonomy" id="2654975"/>
    <lineage>
        <taxon>Bacteria</taxon>
        <taxon>Bacillati</taxon>
        <taxon>Bacillota</taxon>
        <taxon>Bacilli</taxon>
        <taxon>Bacillales</taxon>
        <taxon>Paenibacillaceae</taxon>
        <taxon>Paenibacillus</taxon>
    </lineage>
</organism>
<dbReference type="RefSeq" id="WP_171635620.1">
    <property type="nucleotide sequence ID" value="NZ_WHNY01000075.1"/>
</dbReference>
<keyword evidence="3" id="KW-1185">Reference proteome</keyword>